<evidence type="ECO:0000313" key="2">
    <source>
        <dbReference type="EMBL" id="MBB6452622.1"/>
    </source>
</evidence>
<dbReference type="EMBL" id="JACHGH010000003">
    <property type="protein sequence ID" value="MBB6452622.1"/>
    <property type="molecule type" value="Genomic_DNA"/>
</dbReference>
<keyword evidence="1" id="KW-0812">Transmembrane</keyword>
<reference evidence="2 3" key="1">
    <citation type="submission" date="2020-08" db="EMBL/GenBank/DDBJ databases">
        <title>Genomic Encyclopedia of Type Strains, Phase IV (KMG-IV): sequencing the most valuable type-strain genomes for metagenomic binning, comparative biology and taxonomic classification.</title>
        <authorList>
            <person name="Goeker M."/>
        </authorList>
    </citation>
    <scope>NUCLEOTIDE SEQUENCE [LARGE SCALE GENOMIC DNA]</scope>
    <source>
        <strain evidence="2 3">DSM 19612</strain>
    </source>
</reference>
<dbReference type="AlphaFoldDB" id="A0A841Q2A8"/>
<comment type="caution">
    <text evidence="2">The sequence shown here is derived from an EMBL/GenBank/DDBJ whole genome shotgun (WGS) entry which is preliminary data.</text>
</comment>
<protein>
    <submittedName>
        <fullName evidence="2">Uncharacterized protein</fullName>
    </submittedName>
</protein>
<evidence type="ECO:0000313" key="3">
    <source>
        <dbReference type="Proteomes" id="UP000581688"/>
    </source>
</evidence>
<accession>A0A841Q2A8</accession>
<evidence type="ECO:0000256" key="1">
    <source>
        <dbReference type="SAM" id="Phobius"/>
    </source>
</evidence>
<dbReference type="Proteomes" id="UP000581688">
    <property type="component" value="Unassembled WGS sequence"/>
</dbReference>
<keyword evidence="1" id="KW-0472">Membrane</keyword>
<keyword evidence="1" id="KW-1133">Transmembrane helix</keyword>
<name>A0A841Q2A8_9BACI</name>
<dbReference type="PROSITE" id="PS51257">
    <property type="entry name" value="PROKAR_LIPOPROTEIN"/>
    <property type="match status" value="1"/>
</dbReference>
<feature type="transmembrane region" description="Helical" evidence="1">
    <location>
        <begin position="6"/>
        <end position="23"/>
    </location>
</feature>
<gene>
    <name evidence="2" type="ORF">HNQ94_001068</name>
</gene>
<sequence>MKFKNIIILLSVCLNILFGCLFFNESIKKDPLDVGLSFKEAVRVENYALAKTFIAKGRDEYISDEKLKKVNEVMGTGTSFTTYELLEFDNGEMVLLNLTTNNNYEIQDIIIIPEDLKFIFK</sequence>
<proteinExistence type="predicted"/>
<keyword evidence="3" id="KW-1185">Reference proteome</keyword>
<dbReference type="RefSeq" id="WP_174495194.1">
    <property type="nucleotide sequence ID" value="NZ_CADDWK010000003.1"/>
</dbReference>
<organism evidence="2 3">
    <name type="scientific">Salirhabdus euzebyi</name>
    <dbReference type="NCBI Taxonomy" id="394506"/>
    <lineage>
        <taxon>Bacteria</taxon>
        <taxon>Bacillati</taxon>
        <taxon>Bacillota</taxon>
        <taxon>Bacilli</taxon>
        <taxon>Bacillales</taxon>
        <taxon>Bacillaceae</taxon>
        <taxon>Salirhabdus</taxon>
    </lineage>
</organism>